<organism evidence="11 12">
    <name type="scientific">Streptomyces lutosisoli</name>
    <dbReference type="NCBI Taxonomy" id="2665721"/>
    <lineage>
        <taxon>Bacteria</taxon>
        <taxon>Bacillati</taxon>
        <taxon>Actinomycetota</taxon>
        <taxon>Actinomycetes</taxon>
        <taxon>Kitasatosporales</taxon>
        <taxon>Streptomycetaceae</taxon>
        <taxon>Streptomyces</taxon>
    </lineage>
</organism>
<feature type="transmembrane region" description="Helical" evidence="9">
    <location>
        <begin position="266"/>
        <end position="289"/>
    </location>
</feature>
<dbReference type="PANTHER" id="PTHR42718:SF42">
    <property type="entry name" value="EXPORT PROTEIN"/>
    <property type="match status" value="1"/>
</dbReference>
<feature type="transmembrane region" description="Helical" evidence="9">
    <location>
        <begin position="353"/>
        <end position="371"/>
    </location>
</feature>
<proteinExistence type="predicted"/>
<accession>A0ABW2VTX5</accession>
<evidence type="ECO:0000256" key="8">
    <source>
        <dbReference type="SAM" id="MobiDB-lite"/>
    </source>
</evidence>
<feature type="region of interest" description="Disordered" evidence="8">
    <location>
        <begin position="504"/>
        <end position="528"/>
    </location>
</feature>
<name>A0ABW2VTX5_9ACTN</name>
<dbReference type="RefSeq" id="WP_381263293.1">
    <property type="nucleotide sequence ID" value="NZ_JBHTBI010000075.1"/>
</dbReference>
<dbReference type="SUPFAM" id="SSF103473">
    <property type="entry name" value="MFS general substrate transporter"/>
    <property type="match status" value="1"/>
</dbReference>
<feature type="transmembrane region" description="Helical" evidence="9">
    <location>
        <begin position="329"/>
        <end position="347"/>
    </location>
</feature>
<dbReference type="InterPro" id="IPR036259">
    <property type="entry name" value="MFS_trans_sf"/>
</dbReference>
<dbReference type="EMBL" id="JBHTEC010000001">
    <property type="protein sequence ID" value="MFD0287409.1"/>
    <property type="molecule type" value="Genomic_DNA"/>
</dbReference>
<reference evidence="12" key="1">
    <citation type="journal article" date="2019" name="Int. J. Syst. Evol. Microbiol.">
        <title>The Global Catalogue of Microorganisms (GCM) 10K type strain sequencing project: providing services to taxonomists for standard genome sequencing and annotation.</title>
        <authorList>
            <consortium name="The Broad Institute Genomics Platform"/>
            <consortium name="The Broad Institute Genome Sequencing Center for Infectious Disease"/>
            <person name="Wu L."/>
            <person name="Ma J."/>
        </authorList>
    </citation>
    <scope>NUCLEOTIDE SEQUENCE [LARGE SCALE GENOMIC DNA]</scope>
    <source>
        <strain evidence="12">CGMCC 4.7198</strain>
    </source>
</reference>
<dbReference type="Gene3D" id="1.20.1250.20">
    <property type="entry name" value="MFS general substrate transporter like domains"/>
    <property type="match status" value="1"/>
</dbReference>
<feature type="transmembrane region" description="Helical" evidence="9">
    <location>
        <begin position="301"/>
        <end position="322"/>
    </location>
</feature>
<protein>
    <submittedName>
        <fullName evidence="11">MFS transporter</fullName>
    </submittedName>
</protein>
<keyword evidence="7" id="KW-0046">Antibiotic resistance</keyword>
<feature type="transmembrane region" description="Helical" evidence="9">
    <location>
        <begin position="46"/>
        <end position="63"/>
    </location>
</feature>
<feature type="transmembrane region" description="Helical" evidence="9">
    <location>
        <begin position="75"/>
        <end position="94"/>
    </location>
</feature>
<evidence type="ECO:0000256" key="6">
    <source>
        <dbReference type="ARBA" id="ARBA00023136"/>
    </source>
</evidence>
<dbReference type="NCBIfam" id="TIGR00711">
    <property type="entry name" value="efflux_EmrB"/>
    <property type="match status" value="1"/>
</dbReference>
<keyword evidence="4 9" id="KW-0812">Transmembrane</keyword>
<evidence type="ECO:0000313" key="12">
    <source>
        <dbReference type="Proteomes" id="UP001596957"/>
    </source>
</evidence>
<sequence length="528" mass="54650">MTRTPSKPLVLVALLMASFVINLDTTLVNVALPTLTRELGTSTAQLQWVVDAYNLVFAALLMTSGSLSDRFGRKGMLMAGLLVFGVASFIGGYANTPAELIAARAVMGLGAAMTFPATLSLLTGVFTSRKERALSIGLWGATAGMAIALGPIVGGFLLEHYSWSSIFYTLGPVSLAVIALAAWFVPRSQNPVPHRLDFLGLVLSGGFMGLLVYTIIEAPERGWASAASLVGFAGAVLLLIAFIVAERRTDEPMLDVRLFNDMRFSAASAAVTVAFFTLFGFIFLMTQFFQFVRTYSPLSTGVHLLPVAVSVAVGSTLGTRLAVRAGTKAIVTAGLALQAIFYFWVASDISPTLSYGIIAIQMVVYGLGMGLTSAPATESIMGAVAADQAGVGSAVNDSTRLLGGTLGVAVIGSVYASLYDARLNTTLPATLPPALTDLAHQSVGAAFGVSSQLAAHGQAAAADVVRQAATGAFDHGLSVGCVVAGVVAVAGALLAGVFLPAHPPQQPGPEHQPAELADTTSNRKDPVL</sequence>
<dbReference type="InterPro" id="IPR004638">
    <property type="entry name" value="EmrB-like"/>
</dbReference>
<dbReference type="CDD" id="cd17321">
    <property type="entry name" value="MFS_MMR_MDR_like"/>
    <property type="match status" value="1"/>
</dbReference>
<keyword evidence="5 9" id="KW-1133">Transmembrane helix</keyword>
<dbReference type="InterPro" id="IPR011701">
    <property type="entry name" value="MFS"/>
</dbReference>
<feature type="transmembrane region" description="Helical" evidence="9">
    <location>
        <begin position="100"/>
        <end position="122"/>
    </location>
</feature>
<feature type="transmembrane region" description="Helical" evidence="9">
    <location>
        <begin position="222"/>
        <end position="245"/>
    </location>
</feature>
<dbReference type="Pfam" id="PF07690">
    <property type="entry name" value="MFS_1"/>
    <property type="match status" value="1"/>
</dbReference>
<evidence type="ECO:0000256" key="1">
    <source>
        <dbReference type="ARBA" id="ARBA00004651"/>
    </source>
</evidence>
<evidence type="ECO:0000256" key="3">
    <source>
        <dbReference type="ARBA" id="ARBA00022475"/>
    </source>
</evidence>
<evidence type="ECO:0000313" key="11">
    <source>
        <dbReference type="EMBL" id="MFD0287409.1"/>
    </source>
</evidence>
<evidence type="ECO:0000259" key="10">
    <source>
        <dbReference type="PROSITE" id="PS50850"/>
    </source>
</evidence>
<evidence type="ECO:0000256" key="4">
    <source>
        <dbReference type="ARBA" id="ARBA00022692"/>
    </source>
</evidence>
<comment type="subcellular location">
    <subcellularLocation>
        <location evidence="1">Cell membrane</location>
        <topology evidence="1">Multi-pass membrane protein</topology>
    </subcellularLocation>
</comment>
<keyword evidence="6 9" id="KW-0472">Membrane</keyword>
<evidence type="ECO:0000256" key="2">
    <source>
        <dbReference type="ARBA" id="ARBA00022448"/>
    </source>
</evidence>
<dbReference type="PANTHER" id="PTHR42718">
    <property type="entry name" value="MAJOR FACILITATOR SUPERFAMILY MULTIDRUG TRANSPORTER MFSC"/>
    <property type="match status" value="1"/>
</dbReference>
<dbReference type="PROSITE" id="PS50850">
    <property type="entry name" value="MFS"/>
    <property type="match status" value="1"/>
</dbReference>
<gene>
    <name evidence="11" type="ORF">ACFQZP_38220</name>
</gene>
<keyword evidence="12" id="KW-1185">Reference proteome</keyword>
<feature type="transmembrane region" description="Helical" evidence="9">
    <location>
        <begin position="476"/>
        <end position="499"/>
    </location>
</feature>
<keyword evidence="3" id="KW-1003">Cell membrane</keyword>
<evidence type="ECO:0000256" key="9">
    <source>
        <dbReference type="SAM" id="Phobius"/>
    </source>
</evidence>
<evidence type="ECO:0000256" key="7">
    <source>
        <dbReference type="ARBA" id="ARBA00023251"/>
    </source>
</evidence>
<evidence type="ECO:0000256" key="5">
    <source>
        <dbReference type="ARBA" id="ARBA00022989"/>
    </source>
</evidence>
<dbReference type="Proteomes" id="UP001596957">
    <property type="component" value="Unassembled WGS sequence"/>
</dbReference>
<dbReference type="Gene3D" id="1.20.1720.10">
    <property type="entry name" value="Multidrug resistance protein D"/>
    <property type="match status" value="1"/>
</dbReference>
<dbReference type="InterPro" id="IPR020846">
    <property type="entry name" value="MFS_dom"/>
</dbReference>
<dbReference type="PRINTS" id="PR01036">
    <property type="entry name" value="TCRTETB"/>
</dbReference>
<feature type="transmembrane region" description="Helical" evidence="9">
    <location>
        <begin position="166"/>
        <end position="186"/>
    </location>
</feature>
<keyword evidence="2" id="KW-0813">Transport</keyword>
<feature type="domain" description="Major facilitator superfamily (MFS) profile" evidence="10">
    <location>
        <begin position="10"/>
        <end position="503"/>
    </location>
</feature>
<feature type="transmembrane region" description="Helical" evidence="9">
    <location>
        <begin position="198"/>
        <end position="216"/>
    </location>
</feature>
<comment type="caution">
    <text evidence="11">The sequence shown here is derived from an EMBL/GenBank/DDBJ whole genome shotgun (WGS) entry which is preliminary data.</text>
</comment>
<feature type="transmembrane region" description="Helical" evidence="9">
    <location>
        <begin position="134"/>
        <end position="154"/>
    </location>
</feature>